<evidence type="ECO:0000256" key="1">
    <source>
        <dbReference type="ARBA" id="ARBA00001970"/>
    </source>
</evidence>
<dbReference type="GO" id="GO:0005886">
    <property type="term" value="C:plasma membrane"/>
    <property type="evidence" value="ECO:0007669"/>
    <property type="project" value="UniProtKB-SubCell"/>
</dbReference>
<reference evidence="15 16" key="1">
    <citation type="submission" date="2019-02" db="EMBL/GenBank/DDBJ databases">
        <title>Investigation of anaerobic lignin degradation for improved lignocellulosic biofuels.</title>
        <authorList>
            <person name="Deangelis K."/>
        </authorList>
    </citation>
    <scope>NUCLEOTIDE SEQUENCE [LARGE SCALE GENOMIC DNA]</scope>
    <source>
        <strain evidence="15 16">159R</strain>
    </source>
</reference>
<feature type="domain" description="Cytochrome b561 bacterial/Ni-hydrogenase" evidence="14">
    <location>
        <begin position="16"/>
        <end position="186"/>
    </location>
</feature>
<feature type="transmembrane region" description="Helical" evidence="13">
    <location>
        <begin position="101"/>
        <end position="120"/>
    </location>
</feature>
<evidence type="ECO:0000256" key="12">
    <source>
        <dbReference type="ARBA" id="ARBA00037975"/>
    </source>
</evidence>
<evidence type="ECO:0000256" key="11">
    <source>
        <dbReference type="ARBA" id="ARBA00023136"/>
    </source>
</evidence>
<dbReference type="Gene3D" id="1.20.950.20">
    <property type="entry name" value="Transmembrane di-heme cytochromes, Chain C"/>
    <property type="match status" value="1"/>
</dbReference>
<dbReference type="OrthoDB" id="8589936at2"/>
<feature type="transmembrane region" description="Helical" evidence="13">
    <location>
        <begin position="150"/>
        <end position="176"/>
    </location>
</feature>
<keyword evidence="6 13" id="KW-0812">Transmembrane</keyword>
<proteinExistence type="inferred from homology"/>
<keyword evidence="4" id="KW-1003">Cell membrane</keyword>
<dbReference type="InterPro" id="IPR011577">
    <property type="entry name" value="Cyt_b561_bac/Ni-Hgenase"/>
</dbReference>
<evidence type="ECO:0000256" key="6">
    <source>
        <dbReference type="ARBA" id="ARBA00022692"/>
    </source>
</evidence>
<dbReference type="RefSeq" id="WP_132925077.1">
    <property type="nucleotide sequence ID" value="NZ_SJOI01000001.1"/>
</dbReference>
<keyword evidence="8" id="KW-0249">Electron transport</keyword>
<dbReference type="EMBL" id="SJOI01000001">
    <property type="protein sequence ID" value="TCL06019.1"/>
    <property type="molecule type" value="Genomic_DNA"/>
</dbReference>
<dbReference type="AlphaFoldDB" id="A0A4R1NGC6"/>
<dbReference type="Proteomes" id="UP000294555">
    <property type="component" value="Unassembled WGS sequence"/>
</dbReference>
<dbReference type="PANTHER" id="PTHR30529">
    <property type="entry name" value="CYTOCHROME B561"/>
    <property type="match status" value="1"/>
</dbReference>
<feature type="transmembrane region" description="Helical" evidence="13">
    <location>
        <begin position="53"/>
        <end position="75"/>
    </location>
</feature>
<protein>
    <submittedName>
        <fullName evidence="15">Cytochrome b561</fullName>
    </submittedName>
</protein>
<evidence type="ECO:0000256" key="9">
    <source>
        <dbReference type="ARBA" id="ARBA00022989"/>
    </source>
</evidence>
<evidence type="ECO:0000256" key="7">
    <source>
        <dbReference type="ARBA" id="ARBA00022723"/>
    </source>
</evidence>
<name>A0A4R1NGC6_9GAMM</name>
<evidence type="ECO:0000313" key="16">
    <source>
        <dbReference type="Proteomes" id="UP000294555"/>
    </source>
</evidence>
<dbReference type="SUPFAM" id="SSF81342">
    <property type="entry name" value="Transmembrane di-heme cytochromes"/>
    <property type="match status" value="1"/>
</dbReference>
<evidence type="ECO:0000256" key="8">
    <source>
        <dbReference type="ARBA" id="ARBA00022982"/>
    </source>
</evidence>
<gene>
    <name evidence="15" type="ORF">EZJ58_4243</name>
</gene>
<comment type="subcellular location">
    <subcellularLocation>
        <location evidence="2">Cell membrane</location>
        <topology evidence="2">Multi-pass membrane protein</topology>
    </subcellularLocation>
</comment>
<dbReference type="InterPro" id="IPR016174">
    <property type="entry name" value="Di-haem_cyt_TM"/>
</dbReference>
<keyword evidence="10" id="KW-0408">Iron</keyword>
<comment type="cofactor">
    <cofactor evidence="1">
        <name>heme b</name>
        <dbReference type="ChEBI" id="CHEBI:60344"/>
    </cofactor>
</comment>
<comment type="similarity">
    <text evidence="12">Belongs to the cytochrome b561 family.</text>
</comment>
<comment type="caution">
    <text evidence="15">The sequence shown here is derived from an EMBL/GenBank/DDBJ whole genome shotgun (WGS) entry which is preliminary data.</text>
</comment>
<evidence type="ECO:0000313" key="15">
    <source>
        <dbReference type="EMBL" id="TCL06019.1"/>
    </source>
</evidence>
<dbReference type="InterPro" id="IPR052168">
    <property type="entry name" value="Cytochrome_b561_oxidase"/>
</dbReference>
<evidence type="ECO:0000259" key="14">
    <source>
        <dbReference type="Pfam" id="PF01292"/>
    </source>
</evidence>
<dbReference type="PANTHER" id="PTHR30529:SF1">
    <property type="entry name" value="CYTOCHROME B561 HOMOLOG 2"/>
    <property type="match status" value="1"/>
</dbReference>
<keyword evidence="11 13" id="KW-0472">Membrane</keyword>
<accession>A0A4R1NGC6</accession>
<keyword evidence="5" id="KW-0349">Heme</keyword>
<feature type="transmembrane region" description="Helical" evidence="13">
    <location>
        <begin position="21"/>
        <end position="41"/>
    </location>
</feature>
<organism evidence="15 16">
    <name type="scientific">Sodalis ligni</name>
    <dbReference type="NCBI Taxonomy" id="2697027"/>
    <lineage>
        <taxon>Bacteria</taxon>
        <taxon>Pseudomonadati</taxon>
        <taxon>Pseudomonadota</taxon>
        <taxon>Gammaproteobacteria</taxon>
        <taxon>Enterobacterales</taxon>
        <taxon>Bruguierivoracaceae</taxon>
        <taxon>Sodalis</taxon>
    </lineage>
</organism>
<evidence type="ECO:0000256" key="2">
    <source>
        <dbReference type="ARBA" id="ARBA00004651"/>
    </source>
</evidence>
<evidence type="ECO:0000256" key="3">
    <source>
        <dbReference type="ARBA" id="ARBA00022448"/>
    </source>
</evidence>
<keyword evidence="16" id="KW-1185">Reference proteome</keyword>
<dbReference type="GO" id="GO:0009055">
    <property type="term" value="F:electron transfer activity"/>
    <property type="evidence" value="ECO:0007669"/>
    <property type="project" value="InterPro"/>
</dbReference>
<dbReference type="Pfam" id="PF01292">
    <property type="entry name" value="Ni_hydr_CYTB"/>
    <property type="match status" value="1"/>
</dbReference>
<keyword evidence="3" id="KW-0813">Transport</keyword>
<dbReference type="GO" id="GO:0022904">
    <property type="term" value="P:respiratory electron transport chain"/>
    <property type="evidence" value="ECO:0007669"/>
    <property type="project" value="InterPro"/>
</dbReference>
<keyword evidence="9 13" id="KW-1133">Transmembrane helix</keyword>
<keyword evidence="7" id="KW-0479">Metal-binding</keyword>
<sequence>MSVNSIARTSTVKHYYDKLTLTLHWVTAMIVIFLFASSQIWEQLERGTFWRKTLQSLHISFGIALAAIIIIRLIWRATAGKKLPAASSSLLMHRLAKLTHWALYLLLIAQITLGFLFRWAQGEPFMFFGLFTVPDIFNVDPMLRRTFGMLHFYTAWTIIILAGLHACAALFHHYVLRDDTLRRMMPPAE</sequence>
<dbReference type="GO" id="GO:0020037">
    <property type="term" value="F:heme binding"/>
    <property type="evidence" value="ECO:0007669"/>
    <property type="project" value="TreeGrafter"/>
</dbReference>
<evidence type="ECO:0000256" key="5">
    <source>
        <dbReference type="ARBA" id="ARBA00022617"/>
    </source>
</evidence>
<dbReference type="GO" id="GO:0046872">
    <property type="term" value="F:metal ion binding"/>
    <property type="evidence" value="ECO:0007669"/>
    <property type="project" value="UniProtKB-KW"/>
</dbReference>
<evidence type="ECO:0000256" key="4">
    <source>
        <dbReference type="ARBA" id="ARBA00022475"/>
    </source>
</evidence>
<evidence type="ECO:0000256" key="13">
    <source>
        <dbReference type="SAM" id="Phobius"/>
    </source>
</evidence>
<evidence type="ECO:0000256" key="10">
    <source>
        <dbReference type="ARBA" id="ARBA00023004"/>
    </source>
</evidence>